<evidence type="ECO:0000313" key="10">
    <source>
        <dbReference type="EMBL" id="RXK55753.1"/>
    </source>
</evidence>
<dbReference type="GO" id="GO:0004016">
    <property type="term" value="F:adenylate cyclase activity"/>
    <property type="evidence" value="ECO:0007669"/>
    <property type="project" value="UniProtKB-ARBA"/>
</dbReference>
<comment type="caution">
    <text evidence="10">The sequence shown here is derived from an EMBL/GenBank/DDBJ whole genome shotgun (WGS) entry which is preliminary data.</text>
</comment>
<feature type="domain" description="HAMP" evidence="9">
    <location>
        <begin position="313"/>
        <end position="365"/>
    </location>
</feature>
<evidence type="ECO:0000259" key="8">
    <source>
        <dbReference type="PROSITE" id="PS50125"/>
    </source>
</evidence>
<sequence>MARRLFRFRRFSTQLLLLLAGLFAIVQASVYLLVTRANEANAREHIAQNLRGGAENFRLNLTNRIEYLTGFAMVLSNDYAMRSVIIKEPIDRETLRSTLVSYTERMQFNEDSVLPIIALFDLDGEILADTSANRELAGANVAPFRHLIAKSTGQDLEQSSGYCYLGGKLHVVVLAPLYAPRPNIAGWFGLAYPIDSFAQAIKQTSKLDVTFLTNPATGGLRVLSTTLDTGMAEDLVRHLNAHPDRTEELSLAGEPYVTLLEPLELIEEAPASIALQRSLAAELAPARELERVVLYISLAALLAATGVAFAIARGVSRPMQQLARHTKLVAEGDYTQHIDLPRADELGQLATAFNQMTDGLAERDKVRNLLGKVVSPEIATQLLQSDLKLGGEEREVTILFCDLRNFTGMSERMPPTEMLALLNRYLDRMSSIIERHGGVIDKYIGDAIMALFGAPIAIPEAANRAVSAAREMARALDLLNRELVAEGKPALAFGIGINTARVVAGNMGSKNRLNYTVIGDGVNLASRLEGLTKDPAYASPVIVSEATLNAMQPPPAARELGEVLVKGKATPVKIFALSAKGETRAPYTV</sequence>
<organism evidence="10 11">
    <name type="scientific">Oleiharenicola lentus</name>
    <dbReference type="NCBI Taxonomy" id="2508720"/>
    <lineage>
        <taxon>Bacteria</taxon>
        <taxon>Pseudomonadati</taxon>
        <taxon>Verrucomicrobiota</taxon>
        <taxon>Opitutia</taxon>
        <taxon>Opitutales</taxon>
        <taxon>Opitutaceae</taxon>
        <taxon>Oleiharenicola</taxon>
    </lineage>
</organism>
<dbReference type="OrthoDB" id="9806704at2"/>
<dbReference type="EMBL" id="SDHX01000001">
    <property type="protein sequence ID" value="RXK55753.1"/>
    <property type="molecule type" value="Genomic_DNA"/>
</dbReference>
<dbReference type="InterPro" id="IPR001054">
    <property type="entry name" value="A/G_cyclase"/>
</dbReference>
<dbReference type="PROSITE" id="PS50125">
    <property type="entry name" value="GUANYLATE_CYCLASE_2"/>
    <property type="match status" value="1"/>
</dbReference>
<keyword evidence="4 7" id="KW-0812">Transmembrane</keyword>
<dbReference type="PANTHER" id="PTHR43081:SF1">
    <property type="entry name" value="ADENYLATE CYCLASE, TERMINAL-DIFFERENTIATION SPECIFIC"/>
    <property type="match status" value="1"/>
</dbReference>
<keyword evidence="3" id="KW-1003">Cell membrane</keyword>
<dbReference type="Gene3D" id="6.10.340.10">
    <property type="match status" value="1"/>
</dbReference>
<evidence type="ECO:0000256" key="6">
    <source>
        <dbReference type="ARBA" id="ARBA00023136"/>
    </source>
</evidence>
<dbReference type="Gene3D" id="3.30.70.1230">
    <property type="entry name" value="Nucleotide cyclase"/>
    <property type="match status" value="1"/>
</dbReference>
<evidence type="ECO:0000256" key="1">
    <source>
        <dbReference type="ARBA" id="ARBA00004196"/>
    </source>
</evidence>
<dbReference type="CDD" id="cd06225">
    <property type="entry name" value="HAMP"/>
    <property type="match status" value="1"/>
</dbReference>
<dbReference type="PANTHER" id="PTHR43081">
    <property type="entry name" value="ADENYLATE CYCLASE, TERMINAL-DIFFERENTIATION SPECIFIC-RELATED"/>
    <property type="match status" value="1"/>
</dbReference>
<keyword evidence="6 7" id="KW-0472">Membrane</keyword>
<dbReference type="RefSeq" id="WP_129047118.1">
    <property type="nucleotide sequence ID" value="NZ_SDHX01000001.1"/>
</dbReference>
<name>A0A4Q1C9Q0_9BACT</name>
<gene>
    <name evidence="10" type="ORF">ESB00_07670</name>
</gene>
<evidence type="ECO:0000256" key="2">
    <source>
        <dbReference type="ARBA" id="ARBA00005381"/>
    </source>
</evidence>
<dbReference type="GO" id="GO:0035556">
    <property type="term" value="P:intracellular signal transduction"/>
    <property type="evidence" value="ECO:0007669"/>
    <property type="project" value="InterPro"/>
</dbReference>
<dbReference type="Pfam" id="PF00211">
    <property type="entry name" value="Guanylate_cyc"/>
    <property type="match status" value="1"/>
</dbReference>
<keyword evidence="5 7" id="KW-1133">Transmembrane helix</keyword>
<dbReference type="InterPro" id="IPR050697">
    <property type="entry name" value="Adenylyl/Guanylyl_Cyclase_3/4"/>
</dbReference>
<evidence type="ECO:0000259" key="9">
    <source>
        <dbReference type="PROSITE" id="PS50885"/>
    </source>
</evidence>
<dbReference type="FunFam" id="3.30.70.1230:FF:000016">
    <property type="entry name" value="Adenylate/guanylate cyclase domain-containing protein"/>
    <property type="match status" value="1"/>
</dbReference>
<evidence type="ECO:0000256" key="7">
    <source>
        <dbReference type="SAM" id="Phobius"/>
    </source>
</evidence>
<dbReference type="InterPro" id="IPR029787">
    <property type="entry name" value="Nucleotide_cyclase"/>
</dbReference>
<dbReference type="PROSITE" id="PS50885">
    <property type="entry name" value="HAMP"/>
    <property type="match status" value="1"/>
</dbReference>
<dbReference type="InterPro" id="IPR003660">
    <property type="entry name" value="HAMP_dom"/>
</dbReference>
<dbReference type="SMART" id="SM00044">
    <property type="entry name" value="CYCc"/>
    <property type="match status" value="1"/>
</dbReference>
<dbReference type="AlphaFoldDB" id="A0A4Q1C9Q0"/>
<dbReference type="Proteomes" id="UP000290218">
    <property type="component" value="Unassembled WGS sequence"/>
</dbReference>
<dbReference type="Pfam" id="PF14827">
    <property type="entry name" value="dCache_3"/>
    <property type="match status" value="1"/>
</dbReference>
<protein>
    <submittedName>
        <fullName evidence="10">HAMP domain-containing protein</fullName>
    </submittedName>
</protein>
<comment type="similarity">
    <text evidence="2">Belongs to the adenylyl cyclase class-3 family.</text>
</comment>
<accession>A0A4Q1C9Q0</accession>
<dbReference type="SUPFAM" id="SSF55073">
    <property type="entry name" value="Nucleotide cyclase"/>
    <property type="match status" value="1"/>
</dbReference>
<dbReference type="GO" id="GO:0016020">
    <property type="term" value="C:membrane"/>
    <property type="evidence" value="ECO:0007669"/>
    <property type="project" value="InterPro"/>
</dbReference>
<evidence type="ECO:0000256" key="5">
    <source>
        <dbReference type="ARBA" id="ARBA00022989"/>
    </source>
</evidence>
<feature type="domain" description="Guanylate cyclase" evidence="8">
    <location>
        <begin position="397"/>
        <end position="529"/>
    </location>
</feature>
<dbReference type="Pfam" id="PF00672">
    <property type="entry name" value="HAMP"/>
    <property type="match status" value="1"/>
</dbReference>
<dbReference type="GO" id="GO:0006171">
    <property type="term" value="P:cAMP biosynthetic process"/>
    <property type="evidence" value="ECO:0007669"/>
    <property type="project" value="TreeGrafter"/>
</dbReference>
<feature type="transmembrane region" description="Helical" evidence="7">
    <location>
        <begin position="292"/>
        <end position="312"/>
    </location>
</feature>
<reference evidence="10 11" key="1">
    <citation type="submission" date="2019-01" db="EMBL/GenBank/DDBJ databases">
        <title>Lacunisphaera sp. strain TWA-58.</title>
        <authorList>
            <person name="Chen W.-M."/>
        </authorList>
    </citation>
    <scope>NUCLEOTIDE SEQUENCE [LARGE SCALE GENOMIC DNA]</scope>
    <source>
        <strain evidence="10 11">TWA-58</strain>
    </source>
</reference>
<comment type="subcellular location">
    <subcellularLocation>
        <location evidence="1">Cell envelope</location>
    </subcellularLocation>
</comment>
<evidence type="ECO:0000256" key="4">
    <source>
        <dbReference type="ARBA" id="ARBA00022692"/>
    </source>
</evidence>
<dbReference type="SMART" id="SM00304">
    <property type="entry name" value="HAMP"/>
    <property type="match status" value="1"/>
</dbReference>
<evidence type="ECO:0000256" key="3">
    <source>
        <dbReference type="ARBA" id="ARBA00022475"/>
    </source>
</evidence>
<dbReference type="InterPro" id="IPR029150">
    <property type="entry name" value="dCache_3"/>
</dbReference>
<dbReference type="CDD" id="cd07302">
    <property type="entry name" value="CHD"/>
    <property type="match status" value="1"/>
</dbReference>
<keyword evidence="11" id="KW-1185">Reference proteome</keyword>
<dbReference type="SUPFAM" id="SSF158472">
    <property type="entry name" value="HAMP domain-like"/>
    <property type="match status" value="1"/>
</dbReference>
<evidence type="ECO:0000313" key="11">
    <source>
        <dbReference type="Proteomes" id="UP000290218"/>
    </source>
</evidence>
<dbReference type="GO" id="GO:0030313">
    <property type="term" value="C:cell envelope"/>
    <property type="evidence" value="ECO:0007669"/>
    <property type="project" value="UniProtKB-SubCell"/>
</dbReference>
<proteinExistence type="inferred from homology"/>